<dbReference type="Gene3D" id="3.40.50.300">
    <property type="entry name" value="P-loop containing nucleotide triphosphate hydrolases"/>
    <property type="match status" value="3"/>
</dbReference>
<dbReference type="InterPro" id="IPR003439">
    <property type="entry name" value="ABC_transporter-like_ATP-bd"/>
</dbReference>
<dbReference type="PANTHER" id="PTHR42855:SF2">
    <property type="entry name" value="DRUG RESISTANCE ABC TRANSPORTER,ATP-BINDING PROTEIN"/>
    <property type="match status" value="1"/>
</dbReference>
<keyword evidence="6" id="KW-1185">Reference proteome</keyword>
<dbReference type="eggNOG" id="COG0488">
    <property type="taxonomic scope" value="Bacteria"/>
</dbReference>
<dbReference type="NCBIfam" id="NF000355">
    <property type="entry name" value="ribo_prot_ABC_F"/>
    <property type="match status" value="1"/>
</dbReference>
<dbReference type="GO" id="GO:0005524">
    <property type="term" value="F:ATP binding"/>
    <property type="evidence" value="ECO:0007669"/>
    <property type="project" value="UniProtKB-KW"/>
</dbReference>
<feature type="region of interest" description="Disordered" evidence="3">
    <location>
        <begin position="193"/>
        <end position="213"/>
    </location>
</feature>
<organism evidence="5 6">
    <name type="scientific">Oceanobacillus iheyensis (strain DSM 14371 / CIP 107618 / JCM 11309 / KCTC 3954 / HTE831)</name>
    <dbReference type="NCBI Taxonomy" id="221109"/>
    <lineage>
        <taxon>Bacteria</taxon>
        <taxon>Bacillati</taxon>
        <taxon>Bacillota</taxon>
        <taxon>Bacilli</taxon>
        <taxon>Bacillales</taxon>
        <taxon>Bacillaceae</taxon>
        <taxon>Oceanobacillus</taxon>
    </lineage>
</organism>
<reference evidence="5 6" key="2">
    <citation type="journal article" date="2002" name="Nucleic Acids Res.">
        <title>Genome sequence of Oceanobacillus iheyensis isolated from the Iheya Ridge and its unexpected adaptive capabilities to extreme environments.</title>
        <authorList>
            <person name="Takami H."/>
            <person name="Takaki Y."/>
            <person name="Uchiyama I."/>
        </authorList>
    </citation>
    <scope>NUCLEOTIDE SEQUENCE [LARGE SCALE GENOMIC DNA]</scope>
    <source>
        <strain evidence="6">DSM 14371 / CIP 107618 / JCM 11309 / KCTC 3954 / HTE831</strain>
    </source>
</reference>
<evidence type="ECO:0000256" key="1">
    <source>
        <dbReference type="ARBA" id="ARBA00022741"/>
    </source>
</evidence>
<evidence type="ECO:0000313" key="6">
    <source>
        <dbReference type="Proteomes" id="UP000000822"/>
    </source>
</evidence>
<dbReference type="RefSeq" id="WP_011064855.1">
    <property type="nucleotide sequence ID" value="NC_004193.1"/>
</dbReference>
<name>Q8CXN2_OCEIH</name>
<accession>Q8CXN2</accession>
<dbReference type="GO" id="GO:0016887">
    <property type="term" value="F:ATP hydrolysis activity"/>
    <property type="evidence" value="ECO:0007669"/>
    <property type="project" value="InterPro"/>
</dbReference>
<evidence type="ECO:0000259" key="4">
    <source>
        <dbReference type="PROSITE" id="PS50893"/>
    </source>
</evidence>
<reference evidence="5 6" key="1">
    <citation type="journal article" date="2001" name="FEMS Microbiol. Lett.">
        <title>Oceanobacillus iheyensis gen. nov., sp. nov., a deep-sea extremely halotolerant and alkaliphilic species isolated from a depth of 1050 m on the Iheya Ridge.</title>
        <authorList>
            <person name="Lu J."/>
            <person name="Nogi Y."/>
            <person name="Takami H."/>
        </authorList>
    </citation>
    <scope>NUCLEOTIDE SEQUENCE [LARGE SCALE GENOMIC DNA]</scope>
    <source>
        <strain evidence="6">DSM 14371 / CIP 107618 / JCM 11309 / KCTC 3954 / HTE831</strain>
    </source>
</reference>
<dbReference type="SUPFAM" id="SSF52540">
    <property type="entry name" value="P-loop containing nucleoside triphosphate hydrolases"/>
    <property type="match status" value="2"/>
</dbReference>
<dbReference type="PhylomeDB" id="Q8CXN2"/>
<dbReference type="InterPro" id="IPR032781">
    <property type="entry name" value="ABC_tran_Xtn"/>
</dbReference>
<protein>
    <submittedName>
        <fullName evidence="5">ABC transporter ATP-binding protein (Antibiotic resistance)</fullName>
    </submittedName>
</protein>
<proteinExistence type="predicted"/>
<dbReference type="PROSITE" id="PS50893">
    <property type="entry name" value="ABC_TRANSPORTER_2"/>
    <property type="match status" value="1"/>
</dbReference>
<dbReference type="OrthoDB" id="9760950at2"/>
<dbReference type="InterPro" id="IPR017871">
    <property type="entry name" value="ABC_transporter-like_CS"/>
</dbReference>
<dbReference type="Pfam" id="PF00005">
    <property type="entry name" value="ABC_tran"/>
    <property type="match status" value="2"/>
</dbReference>
<dbReference type="InterPro" id="IPR003593">
    <property type="entry name" value="AAA+_ATPase"/>
</dbReference>
<dbReference type="EMBL" id="BA000028">
    <property type="protein sequence ID" value="BAC12405.1"/>
    <property type="molecule type" value="Genomic_DNA"/>
</dbReference>
<dbReference type="PROSITE" id="PS00211">
    <property type="entry name" value="ABC_TRANSPORTER_1"/>
    <property type="match status" value="1"/>
</dbReference>
<dbReference type="STRING" id="221109.gene:10732652"/>
<dbReference type="InterPro" id="IPR027417">
    <property type="entry name" value="P-loop_NTPase"/>
</dbReference>
<dbReference type="NCBIfam" id="NF000170">
    <property type="entry name" value="ABCF_Vga_all"/>
    <property type="match status" value="1"/>
</dbReference>
<dbReference type="CDD" id="cd03221">
    <property type="entry name" value="ABCF_EF-3"/>
    <property type="match status" value="2"/>
</dbReference>
<dbReference type="PANTHER" id="PTHR42855">
    <property type="entry name" value="ABC TRANSPORTER ATP-BINDING SUBUNIT"/>
    <property type="match status" value="1"/>
</dbReference>
<evidence type="ECO:0000256" key="3">
    <source>
        <dbReference type="SAM" id="MobiDB-lite"/>
    </source>
</evidence>
<keyword evidence="1" id="KW-0547">Nucleotide-binding</keyword>
<feature type="domain" description="ABC transporter" evidence="4">
    <location>
        <begin position="272"/>
        <end position="481"/>
    </location>
</feature>
<sequence>MRILEINHVQYAIKDRTLINIDQLSISENDRIGLVGPNGTGKSTLLELLATKRNPDSGSIKTYTQVELLPQLKRKDTTKSGGEVTQEYITNSLKSKAGLLLADEPTTNLDTKHIEWVEKKLSNWQGALIIVSHDRFFLDKLCTSIWELEDSKVNIYKGNYSDYREQKDLEIQQQQQAYEHYQQKKQQLENAIEKKEQRAQRATKKPKQVSRSEAKITGAKPYFAKKQKKLQKTAKALEKRLEHLDKVEKVNDSPPIKMTLPMQDKVTGKIIIRMEDVEGKVPEKRLWEPVSLYVKGGDKVAIIGENGTGKTTLVKKIINRNHKGITINPSVKIGYFSQNLSVLNANKSILENVQETSKQQESLIRTVLARLHFFDEDVYKPVHVLSGGEQVKVAFAKLFVSDINILILDEPTNFLDIEAVEALEGLLQGYVGTILFVSHDRHFINQVANRIVEIKDKQLHIFDGSYQAYQQVQSKTHEQEDSLEQQKLIIENKITEVLGKLSLNPSEELDQHFQELLKEKKIIMEQINNKM</sequence>
<evidence type="ECO:0000256" key="2">
    <source>
        <dbReference type="ARBA" id="ARBA00022840"/>
    </source>
</evidence>
<dbReference type="HOGENOM" id="CLU_000604_36_0_9"/>
<dbReference type="SMART" id="SM00382">
    <property type="entry name" value="AAA"/>
    <property type="match status" value="2"/>
</dbReference>
<dbReference type="Proteomes" id="UP000000822">
    <property type="component" value="Chromosome"/>
</dbReference>
<evidence type="ECO:0000313" key="5">
    <source>
        <dbReference type="EMBL" id="BAC12405.1"/>
    </source>
</evidence>
<dbReference type="KEGG" id="oih:OB0449"/>
<dbReference type="Pfam" id="PF12848">
    <property type="entry name" value="ABC_tran_Xtn"/>
    <property type="match status" value="1"/>
</dbReference>
<dbReference type="AlphaFoldDB" id="Q8CXN2"/>
<keyword evidence="2 5" id="KW-0067">ATP-binding</keyword>
<gene>
    <name evidence="5" type="ordered locus">OB0449</name>
</gene>
<dbReference type="InterPro" id="IPR051309">
    <property type="entry name" value="ABCF_ATPase"/>
</dbReference>